<keyword evidence="4 8" id="KW-0297">G-protein coupled receptor</keyword>
<keyword evidence="7 8" id="KW-0807">Transducer</keyword>
<dbReference type="PRINTS" id="PR00237">
    <property type="entry name" value="GPCRRHODOPSN"/>
</dbReference>
<sequence length="397" mass="45407">MMENLTNIPENLTGTQVNSSVTTQCEDVFCLNDDAYLDYLEDYVYPEDWEWGFIVLYAITFVVGLSGNVLVCFAVWRNRSMRTVTNIFIVNLAIADLTVIIICLPPTLLADVTETWYFGFIMCKVALFLQTTSVAVSVFTLSAISVERWYAICYPLHFKSTKRRAKIIILVIWIIAFLLALPEIIFAELHRSVQRQYIDLLISCRPSWPSMSNQVMYQGLMMVLMYLLPLILMTVTYSMIAVVLWTGRIPGAIESAHRPMMDGNVNRAEEQLESRKKAAKMLITIVIGFAVCYFPVHLFNILRYAQALKVAPYSIQVMSMISHWLPYLNSSINPVIYNFMSAKFRKEFTAACCCVKRRRAFSVQYKSGVSSFSCASQYTHRNNSNSCTEQVLLSTYR</sequence>
<evidence type="ECO:0000313" key="11">
    <source>
        <dbReference type="Proteomes" id="UP000694844"/>
    </source>
</evidence>
<evidence type="ECO:0000256" key="7">
    <source>
        <dbReference type="ARBA" id="ARBA00023224"/>
    </source>
</evidence>
<organism evidence="11 12">
    <name type="scientific">Crassostrea virginica</name>
    <name type="common">Eastern oyster</name>
    <dbReference type="NCBI Taxonomy" id="6565"/>
    <lineage>
        <taxon>Eukaryota</taxon>
        <taxon>Metazoa</taxon>
        <taxon>Spiralia</taxon>
        <taxon>Lophotrochozoa</taxon>
        <taxon>Mollusca</taxon>
        <taxon>Bivalvia</taxon>
        <taxon>Autobranchia</taxon>
        <taxon>Pteriomorphia</taxon>
        <taxon>Ostreida</taxon>
        <taxon>Ostreoidea</taxon>
        <taxon>Ostreidae</taxon>
        <taxon>Crassostrea</taxon>
    </lineage>
</organism>
<dbReference type="Gene3D" id="1.20.1070.10">
    <property type="entry name" value="Rhodopsin 7-helix transmembrane proteins"/>
    <property type="match status" value="1"/>
</dbReference>
<keyword evidence="3 9" id="KW-1133">Transmembrane helix</keyword>
<reference evidence="12 13" key="1">
    <citation type="submission" date="2025-04" db="UniProtKB">
        <authorList>
            <consortium name="RefSeq"/>
        </authorList>
    </citation>
    <scope>IDENTIFICATION</scope>
    <source>
        <tissue evidence="12 13">Whole sample</tissue>
    </source>
</reference>
<dbReference type="InterPro" id="IPR017452">
    <property type="entry name" value="GPCR_Rhodpsn_7TM"/>
</dbReference>
<dbReference type="GeneID" id="111118445"/>
<name>A0A8B8CCZ6_CRAVI</name>
<dbReference type="RefSeq" id="XP_022313642.1">
    <property type="nucleotide sequence ID" value="XM_022457934.1"/>
</dbReference>
<feature type="transmembrane region" description="Helical" evidence="9">
    <location>
        <begin position="281"/>
        <end position="301"/>
    </location>
</feature>
<feature type="transmembrane region" description="Helical" evidence="9">
    <location>
        <begin position="167"/>
        <end position="187"/>
    </location>
</feature>
<dbReference type="PANTHER" id="PTHR45695:SF15">
    <property type="entry name" value="OPSIN RH2"/>
    <property type="match status" value="1"/>
</dbReference>
<dbReference type="PANTHER" id="PTHR45695">
    <property type="entry name" value="LEUCOKININ RECEPTOR-RELATED"/>
    <property type="match status" value="1"/>
</dbReference>
<dbReference type="OrthoDB" id="5987936at2759"/>
<evidence type="ECO:0000256" key="3">
    <source>
        <dbReference type="ARBA" id="ARBA00022989"/>
    </source>
</evidence>
<keyword evidence="11" id="KW-1185">Reference proteome</keyword>
<dbReference type="InterPro" id="IPR000204">
    <property type="entry name" value="Orexin_rcpt"/>
</dbReference>
<accession>A0A8B8CCZ6</accession>
<proteinExistence type="inferred from homology"/>
<dbReference type="Proteomes" id="UP000694844">
    <property type="component" value="Chromosome 2"/>
</dbReference>
<dbReference type="FunFam" id="1.20.1070.10:FF:000291">
    <property type="entry name" value="Predicted protein"/>
    <property type="match status" value="1"/>
</dbReference>
<keyword evidence="6 8" id="KW-0675">Receptor</keyword>
<dbReference type="PRINTS" id="PR01064">
    <property type="entry name" value="OREXINR"/>
</dbReference>
<feature type="transmembrane region" description="Helical" evidence="9">
    <location>
        <begin position="321"/>
        <end position="340"/>
    </location>
</feature>
<keyword evidence="2 8" id="KW-0812">Transmembrane</keyword>
<dbReference type="InterPro" id="IPR000276">
    <property type="entry name" value="GPCR_Rhodpsn"/>
</dbReference>
<protein>
    <submittedName>
        <fullName evidence="12 13">Orexin receptor type 2-like</fullName>
    </submittedName>
</protein>
<comment type="subcellular location">
    <subcellularLocation>
        <location evidence="1">Membrane</location>
        <topology evidence="1">Multi-pass membrane protein</topology>
    </subcellularLocation>
</comment>
<evidence type="ECO:0000256" key="5">
    <source>
        <dbReference type="ARBA" id="ARBA00023136"/>
    </source>
</evidence>
<dbReference type="KEGG" id="cvn:111118445"/>
<dbReference type="PROSITE" id="PS50262">
    <property type="entry name" value="G_PROTEIN_RECEP_F1_2"/>
    <property type="match status" value="1"/>
</dbReference>
<dbReference type="GO" id="GO:0016499">
    <property type="term" value="F:orexin receptor activity"/>
    <property type="evidence" value="ECO:0007669"/>
    <property type="project" value="InterPro"/>
</dbReference>
<dbReference type="RefSeq" id="XP_022313643.1">
    <property type="nucleotide sequence ID" value="XM_022457935.1"/>
</dbReference>
<keyword evidence="5 9" id="KW-0472">Membrane</keyword>
<evidence type="ECO:0000256" key="6">
    <source>
        <dbReference type="ARBA" id="ARBA00023170"/>
    </source>
</evidence>
<feature type="transmembrane region" description="Helical" evidence="9">
    <location>
        <begin position="116"/>
        <end position="146"/>
    </location>
</feature>
<evidence type="ECO:0000256" key="8">
    <source>
        <dbReference type="RuleBase" id="RU000688"/>
    </source>
</evidence>
<comment type="similarity">
    <text evidence="8">Belongs to the G-protein coupled receptor 1 family.</text>
</comment>
<dbReference type="SUPFAM" id="SSF81321">
    <property type="entry name" value="Family A G protein-coupled receptor-like"/>
    <property type="match status" value="1"/>
</dbReference>
<gene>
    <name evidence="12 13" type="primary">LOC111118445</name>
</gene>
<dbReference type="GO" id="GO:0005886">
    <property type="term" value="C:plasma membrane"/>
    <property type="evidence" value="ECO:0007669"/>
    <property type="project" value="TreeGrafter"/>
</dbReference>
<dbReference type="PROSITE" id="PS00237">
    <property type="entry name" value="G_PROTEIN_RECEP_F1_1"/>
    <property type="match status" value="1"/>
</dbReference>
<feature type="transmembrane region" description="Helical" evidence="9">
    <location>
        <begin position="215"/>
        <end position="245"/>
    </location>
</feature>
<feature type="transmembrane region" description="Helical" evidence="9">
    <location>
        <begin position="51"/>
        <end position="76"/>
    </location>
</feature>
<evidence type="ECO:0000256" key="9">
    <source>
        <dbReference type="SAM" id="Phobius"/>
    </source>
</evidence>
<dbReference type="Pfam" id="PF00001">
    <property type="entry name" value="7tm_1"/>
    <property type="match status" value="1"/>
</dbReference>
<evidence type="ECO:0000256" key="4">
    <source>
        <dbReference type="ARBA" id="ARBA00023040"/>
    </source>
</evidence>
<feature type="transmembrane region" description="Helical" evidence="9">
    <location>
        <begin position="88"/>
        <end position="110"/>
    </location>
</feature>
<dbReference type="AlphaFoldDB" id="A0A8B8CCZ6"/>
<evidence type="ECO:0000259" key="10">
    <source>
        <dbReference type="PROSITE" id="PS50262"/>
    </source>
</evidence>
<feature type="domain" description="G-protein coupled receptors family 1 profile" evidence="10">
    <location>
        <begin position="67"/>
        <end position="337"/>
    </location>
</feature>
<evidence type="ECO:0000313" key="13">
    <source>
        <dbReference type="RefSeq" id="XP_022313643.1"/>
    </source>
</evidence>
<evidence type="ECO:0000313" key="12">
    <source>
        <dbReference type="RefSeq" id="XP_022313642.1"/>
    </source>
</evidence>
<evidence type="ECO:0000256" key="2">
    <source>
        <dbReference type="ARBA" id="ARBA00022692"/>
    </source>
</evidence>
<dbReference type="GO" id="GO:0007631">
    <property type="term" value="P:feeding behavior"/>
    <property type="evidence" value="ECO:0007669"/>
    <property type="project" value="InterPro"/>
</dbReference>
<evidence type="ECO:0000256" key="1">
    <source>
        <dbReference type="ARBA" id="ARBA00004141"/>
    </source>
</evidence>